<accession>X0XX23</accession>
<sequence length="31" mass="3641">DSDYADLFEEIWGPGSLDWENDFEGTYERIA</sequence>
<comment type="caution">
    <text evidence="1">The sequence shown here is derived from an EMBL/GenBank/DDBJ whole genome shotgun (WGS) entry which is preliminary data.</text>
</comment>
<protein>
    <submittedName>
        <fullName evidence="1">Uncharacterized protein</fullName>
    </submittedName>
</protein>
<proteinExistence type="predicted"/>
<gene>
    <name evidence="1" type="ORF">S01H1_86343</name>
</gene>
<dbReference type="AlphaFoldDB" id="X0XX23"/>
<evidence type="ECO:0000313" key="1">
    <source>
        <dbReference type="EMBL" id="GAG47905.1"/>
    </source>
</evidence>
<reference evidence="1" key="1">
    <citation type="journal article" date="2014" name="Front. Microbiol.">
        <title>High frequency of phylogenetically diverse reductive dehalogenase-homologous genes in deep subseafloor sedimentary metagenomes.</title>
        <authorList>
            <person name="Kawai M."/>
            <person name="Futagami T."/>
            <person name="Toyoda A."/>
            <person name="Takaki Y."/>
            <person name="Nishi S."/>
            <person name="Hori S."/>
            <person name="Arai W."/>
            <person name="Tsubouchi T."/>
            <person name="Morono Y."/>
            <person name="Uchiyama I."/>
            <person name="Ito T."/>
            <person name="Fujiyama A."/>
            <person name="Inagaki F."/>
            <person name="Takami H."/>
        </authorList>
    </citation>
    <scope>NUCLEOTIDE SEQUENCE</scope>
    <source>
        <strain evidence="1">Expedition CK06-06</strain>
    </source>
</reference>
<dbReference type="EMBL" id="BARS01059757">
    <property type="protein sequence ID" value="GAG47905.1"/>
    <property type="molecule type" value="Genomic_DNA"/>
</dbReference>
<feature type="non-terminal residue" evidence="1">
    <location>
        <position position="1"/>
    </location>
</feature>
<organism evidence="1">
    <name type="scientific">marine sediment metagenome</name>
    <dbReference type="NCBI Taxonomy" id="412755"/>
    <lineage>
        <taxon>unclassified sequences</taxon>
        <taxon>metagenomes</taxon>
        <taxon>ecological metagenomes</taxon>
    </lineage>
</organism>
<feature type="non-terminal residue" evidence="1">
    <location>
        <position position="31"/>
    </location>
</feature>
<name>X0XX23_9ZZZZ</name>